<dbReference type="Gene3D" id="3.10.180.10">
    <property type="entry name" value="2,3-Dihydroxybiphenyl 1,2-Dioxygenase, domain 1"/>
    <property type="match status" value="1"/>
</dbReference>
<dbReference type="InterPro" id="IPR037523">
    <property type="entry name" value="VOC_core"/>
</dbReference>
<organism evidence="2">
    <name type="scientific">Clostridium tertium</name>
    <dbReference type="NCBI Taxonomy" id="1559"/>
    <lineage>
        <taxon>Bacteria</taxon>
        <taxon>Bacillati</taxon>
        <taxon>Bacillota</taxon>
        <taxon>Clostridia</taxon>
        <taxon>Eubacteriales</taxon>
        <taxon>Clostridiaceae</taxon>
        <taxon>Clostridium</taxon>
    </lineage>
</organism>
<dbReference type="EMBL" id="CACRTO010000021">
    <property type="protein sequence ID" value="VYU43838.1"/>
    <property type="molecule type" value="Genomic_DNA"/>
</dbReference>
<protein>
    <recommendedName>
        <fullName evidence="1">VOC domain-containing protein</fullName>
    </recommendedName>
</protein>
<feature type="domain" description="VOC" evidence="1">
    <location>
        <begin position="2"/>
        <end position="123"/>
    </location>
</feature>
<dbReference type="Pfam" id="PF00903">
    <property type="entry name" value="Glyoxalase"/>
    <property type="match status" value="1"/>
</dbReference>
<sequence>MKLESMSCIFPSNDIVKTANYYEIKLGFKQVQYLRVKDPHICLCRDATEIILTQSISKEVRPNHELYGYGYDAYFYTKNQYDLMEEFEKKGVKIIRRLEITDYKNNEFVIEDIDGRWIAFGIKE</sequence>
<gene>
    <name evidence="2" type="ORF">CTLFYP3_02438</name>
</gene>
<reference evidence="2" key="1">
    <citation type="submission" date="2019-11" db="EMBL/GenBank/DDBJ databases">
        <authorList>
            <person name="Feng L."/>
        </authorList>
    </citation>
    <scope>NUCLEOTIDE SEQUENCE</scope>
    <source>
        <strain evidence="2">CTertiumLFYP3</strain>
    </source>
</reference>
<dbReference type="AlphaFoldDB" id="A0A6N3EVE0"/>
<name>A0A6N3EVE0_9CLOT</name>
<accession>A0A6N3EVE0</accession>
<dbReference type="InterPro" id="IPR029068">
    <property type="entry name" value="Glyas_Bleomycin-R_OHBP_Dase"/>
</dbReference>
<dbReference type="PROSITE" id="PS51819">
    <property type="entry name" value="VOC"/>
    <property type="match status" value="1"/>
</dbReference>
<dbReference type="InterPro" id="IPR004360">
    <property type="entry name" value="Glyas_Fos-R_dOase_dom"/>
</dbReference>
<dbReference type="SUPFAM" id="SSF54593">
    <property type="entry name" value="Glyoxalase/Bleomycin resistance protein/Dihydroxybiphenyl dioxygenase"/>
    <property type="match status" value="1"/>
</dbReference>
<dbReference type="RefSeq" id="WP_156626866.1">
    <property type="nucleotide sequence ID" value="NZ_CACRTO010000021.1"/>
</dbReference>
<evidence type="ECO:0000313" key="2">
    <source>
        <dbReference type="EMBL" id="VYU43838.1"/>
    </source>
</evidence>
<proteinExistence type="predicted"/>
<evidence type="ECO:0000259" key="1">
    <source>
        <dbReference type="PROSITE" id="PS51819"/>
    </source>
</evidence>